<evidence type="ECO:0000313" key="2">
    <source>
        <dbReference type="EMBL" id="KIZ04309.1"/>
    </source>
</evidence>
<gene>
    <name evidence="2" type="ORF">MNEG_3644</name>
</gene>
<dbReference type="GeneID" id="25736522"/>
<dbReference type="Gene3D" id="3.40.50.2000">
    <property type="entry name" value="Glycogen Phosphorylase B"/>
    <property type="match status" value="2"/>
</dbReference>
<protein>
    <submittedName>
        <fullName evidence="2">Uncharacterized protein</fullName>
    </submittedName>
</protein>
<dbReference type="OrthoDB" id="547267at2759"/>
<dbReference type="GO" id="GO:0008194">
    <property type="term" value="F:UDP-glycosyltransferase activity"/>
    <property type="evidence" value="ECO:0007669"/>
    <property type="project" value="InterPro"/>
</dbReference>
<organism evidence="2 3">
    <name type="scientific">Monoraphidium neglectum</name>
    <dbReference type="NCBI Taxonomy" id="145388"/>
    <lineage>
        <taxon>Eukaryota</taxon>
        <taxon>Viridiplantae</taxon>
        <taxon>Chlorophyta</taxon>
        <taxon>core chlorophytes</taxon>
        <taxon>Chlorophyceae</taxon>
        <taxon>CS clade</taxon>
        <taxon>Sphaeropleales</taxon>
        <taxon>Selenastraceae</taxon>
        <taxon>Monoraphidium</taxon>
    </lineage>
</organism>
<dbReference type="EMBL" id="KK100687">
    <property type="protein sequence ID" value="KIZ04309.1"/>
    <property type="molecule type" value="Genomic_DNA"/>
</dbReference>
<name>A0A0D2LC30_9CHLO</name>
<keyword evidence="3" id="KW-1185">Reference proteome</keyword>
<sequence>MASPSKALDPGDAAPDQVALPLGGLSPSMDVLAVAAALASRGHNVSVVVPQDDIPFSRSAASRHGGGDGADLLEWIAYDMPFTVNSEVMRDMAARVKGVRNPLRVLANLMEVMGRPCSLMFSNATLMAALESGRYEAVLTFNMPGDWADSCGCVLAHSLGVPLMTVHGIPFITAPLSVPQFGSGLDDQALATWRGRTRNLLSFMMTRTMSAVTGIVSRRSMAGIRRQRRLPRGPASQGRACAPMLQLDANSFHLDPPRPLGPPHALIGPIAPRFARPSLEPPEVAAFVDSAPAGVAVVSFGSAPIFGTFLTRKDFLELSLAFADLAPTRVVWLLKPRNMPDDVSIGELPLGDNTITAPWVSRS</sequence>
<dbReference type="KEGG" id="mng:MNEG_3644"/>
<dbReference type="InterPro" id="IPR002213">
    <property type="entry name" value="UDP_glucos_trans"/>
</dbReference>
<keyword evidence="1" id="KW-0808">Transferase</keyword>
<proteinExistence type="predicted"/>
<evidence type="ECO:0000313" key="3">
    <source>
        <dbReference type="Proteomes" id="UP000054498"/>
    </source>
</evidence>
<reference evidence="2 3" key="1">
    <citation type="journal article" date="2013" name="BMC Genomics">
        <title>Reconstruction of the lipid metabolism for the microalga Monoraphidium neglectum from its genome sequence reveals characteristics suitable for biofuel production.</title>
        <authorList>
            <person name="Bogen C."/>
            <person name="Al-Dilaimi A."/>
            <person name="Albersmeier A."/>
            <person name="Wichmann J."/>
            <person name="Grundmann M."/>
            <person name="Rupp O."/>
            <person name="Lauersen K.J."/>
            <person name="Blifernez-Klassen O."/>
            <person name="Kalinowski J."/>
            <person name="Goesmann A."/>
            <person name="Mussgnug J.H."/>
            <person name="Kruse O."/>
        </authorList>
    </citation>
    <scope>NUCLEOTIDE SEQUENCE [LARGE SCALE GENOMIC DNA]</scope>
    <source>
        <strain evidence="2 3">SAG 48.87</strain>
    </source>
</reference>
<dbReference type="RefSeq" id="XP_013903328.1">
    <property type="nucleotide sequence ID" value="XM_014047874.1"/>
</dbReference>
<dbReference type="SUPFAM" id="SSF53756">
    <property type="entry name" value="UDP-Glycosyltransferase/glycogen phosphorylase"/>
    <property type="match status" value="1"/>
</dbReference>
<accession>A0A0D2LC30</accession>
<dbReference type="AlphaFoldDB" id="A0A0D2LC30"/>
<dbReference type="Proteomes" id="UP000054498">
    <property type="component" value="Unassembled WGS sequence"/>
</dbReference>
<evidence type="ECO:0000256" key="1">
    <source>
        <dbReference type="ARBA" id="ARBA00022679"/>
    </source>
</evidence>
<dbReference type="Pfam" id="PF00201">
    <property type="entry name" value="UDPGT"/>
    <property type="match status" value="1"/>
</dbReference>